<keyword evidence="2" id="KW-0808">Transferase</keyword>
<dbReference type="Pfam" id="PF13673">
    <property type="entry name" value="Acetyltransf_10"/>
    <property type="match status" value="1"/>
</dbReference>
<dbReference type="PANTHER" id="PTHR42791">
    <property type="entry name" value="GNAT FAMILY ACETYLTRANSFERASE"/>
    <property type="match status" value="1"/>
</dbReference>
<dbReference type="CDD" id="cd04301">
    <property type="entry name" value="NAT_SF"/>
    <property type="match status" value="1"/>
</dbReference>
<evidence type="ECO:0000313" key="2">
    <source>
        <dbReference type="EMBL" id="KAF2761039.1"/>
    </source>
</evidence>
<reference evidence="2" key="1">
    <citation type="journal article" date="2020" name="Stud. Mycol.">
        <title>101 Dothideomycetes genomes: a test case for predicting lifestyles and emergence of pathogens.</title>
        <authorList>
            <person name="Haridas S."/>
            <person name="Albert R."/>
            <person name="Binder M."/>
            <person name="Bloem J."/>
            <person name="Labutti K."/>
            <person name="Salamov A."/>
            <person name="Andreopoulos B."/>
            <person name="Baker S."/>
            <person name="Barry K."/>
            <person name="Bills G."/>
            <person name="Bluhm B."/>
            <person name="Cannon C."/>
            <person name="Castanera R."/>
            <person name="Culley D."/>
            <person name="Daum C."/>
            <person name="Ezra D."/>
            <person name="Gonzalez J."/>
            <person name="Henrissat B."/>
            <person name="Kuo A."/>
            <person name="Liang C."/>
            <person name="Lipzen A."/>
            <person name="Lutzoni F."/>
            <person name="Magnuson J."/>
            <person name="Mondo S."/>
            <person name="Nolan M."/>
            <person name="Ohm R."/>
            <person name="Pangilinan J."/>
            <person name="Park H.-J."/>
            <person name="Ramirez L."/>
            <person name="Alfaro M."/>
            <person name="Sun H."/>
            <person name="Tritt A."/>
            <person name="Yoshinaga Y."/>
            <person name="Zwiers L.-H."/>
            <person name="Turgeon B."/>
            <person name="Goodwin S."/>
            <person name="Spatafora J."/>
            <person name="Crous P."/>
            <person name="Grigoriev I."/>
        </authorList>
    </citation>
    <scope>NUCLEOTIDE SEQUENCE</scope>
    <source>
        <strain evidence="2">CBS 121739</strain>
    </source>
</reference>
<evidence type="ECO:0000313" key="3">
    <source>
        <dbReference type="Proteomes" id="UP000799437"/>
    </source>
</evidence>
<evidence type="ECO:0000259" key="1">
    <source>
        <dbReference type="PROSITE" id="PS51186"/>
    </source>
</evidence>
<keyword evidence="2" id="KW-0012">Acyltransferase</keyword>
<dbReference type="PANTHER" id="PTHR42791:SF2">
    <property type="entry name" value="N-ACETYLTRANSFERASE DOMAIN-CONTAINING PROTEIN"/>
    <property type="match status" value="1"/>
</dbReference>
<dbReference type="EMBL" id="ML996567">
    <property type="protein sequence ID" value="KAF2761039.1"/>
    <property type="molecule type" value="Genomic_DNA"/>
</dbReference>
<dbReference type="InterPro" id="IPR052523">
    <property type="entry name" value="Trichothecene_AcTrans"/>
</dbReference>
<sequence>MNIRTATLADVPALANIAVTAMPDDPQWDYRFPYRLKYPEEHLAAIQNVYRSAVEDEASAGTVVKVLCNDKDEPMALSVWDLLYLGKASGGMANFAPNPNRPDASLVRMTAFLKAFQAAHDKYFDSVYGNKQIRLRVLCVHPDFRRRGAGEALCNWGFDLAKQEGVPVTIVASPMGKRLYARLGCEVLGEYEIRADGEDESCTEICMILRKELRAK</sequence>
<feature type="domain" description="N-acetyltransferase" evidence="1">
    <location>
        <begin position="1"/>
        <end position="212"/>
    </location>
</feature>
<dbReference type="RefSeq" id="XP_033603490.1">
    <property type="nucleotide sequence ID" value="XM_033740163.1"/>
</dbReference>
<dbReference type="GeneID" id="54481217"/>
<dbReference type="InterPro" id="IPR000182">
    <property type="entry name" value="GNAT_dom"/>
</dbReference>
<organism evidence="2 3">
    <name type="scientific">Pseudovirgaria hyperparasitica</name>
    <dbReference type="NCBI Taxonomy" id="470096"/>
    <lineage>
        <taxon>Eukaryota</taxon>
        <taxon>Fungi</taxon>
        <taxon>Dikarya</taxon>
        <taxon>Ascomycota</taxon>
        <taxon>Pezizomycotina</taxon>
        <taxon>Dothideomycetes</taxon>
        <taxon>Dothideomycetes incertae sedis</taxon>
        <taxon>Acrospermales</taxon>
        <taxon>Acrospermaceae</taxon>
        <taxon>Pseudovirgaria</taxon>
    </lineage>
</organism>
<dbReference type="Gene3D" id="3.40.630.30">
    <property type="match status" value="1"/>
</dbReference>
<accession>A0A6A6WFT3</accession>
<protein>
    <submittedName>
        <fullName evidence="2">Acyl-CoA N-acyltransferase</fullName>
    </submittedName>
</protein>
<dbReference type="OrthoDB" id="4738875at2759"/>
<dbReference type="SUPFAM" id="SSF55729">
    <property type="entry name" value="Acyl-CoA N-acyltransferases (Nat)"/>
    <property type="match status" value="1"/>
</dbReference>
<proteinExistence type="predicted"/>
<dbReference type="GO" id="GO:0016747">
    <property type="term" value="F:acyltransferase activity, transferring groups other than amino-acyl groups"/>
    <property type="evidence" value="ECO:0007669"/>
    <property type="project" value="InterPro"/>
</dbReference>
<dbReference type="PROSITE" id="PS51186">
    <property type="entry name" value="GNAT"/>
    <property type="match status" value="1"/>
</dbReference>
<dbReference type="Proteomes" id="UP000799437">
    <property type="component" value="Unassembled WGS sequence"/>
</dbReference>
<name>A0A6A6WFT3_9PEZI</name>
<keyword evidence="3" id="KW-1185">Reference proteome</keyword>
<dbReference type="AlphaFoldDB" id="A0A6A6WFT3"/>
<gene>
    <name evidence="2" type="ORF">EJ05DRAFT_250861</name>
</gene>
<dbReference type="InterPro" id="IPR016181">
    <property type="entry name" value="Acyl_CoA_acyltransferase"/>
</dbReference>